<dbReference type="SMART" id="SM00346">
    <property type="entry name" value="HTH_ICLR"/>
    <property type="match status" value="1"/>
</dbReference>
<gene>
    <name evidence="4" type="ORF">MIPYR_20318</name>
</gene>
<dbReference type="SUPFAM" id="SSF55781">
    <property type="entry name" value="GAF domain-like"/>
    <property type="match status" value="1"/>
</dbReference>
<evidence type="ECO:0000259" key="3">
    <source>
        <dbReference type="PROSITE" id="PS51077"/>
    </source>
</evidence>
<dbReference type="Gene3D" id="1.10.10.10">
    <property type="entry name" value="Winged helix-like DNA-binding domain superfamily/Winged helix DNA-binding domain"/>
    <property type="match status" value="1"/>
</dbReference>
<dbReference type="EMBL" id="FLQR01000006">
    <property type="protein sequence ID" value="SBS71955.1"/>
    <property type="molecule type" value="Genomic_DNA"/>
</dbReference>
<evidence type="ECO:0000256" key="1">
    <source>
        <dbReference type="ARBA" id="ARBA00023015"/>
    </source>
</evidence>
<name>A0A1Y5P010_9MICO</name>
<organism evidence="4">
    <name type="scientific">uncultured Microbacterium sp</name>
    <dbReference type="NCBI Taxonomy" id="191216"/>
    <lineage>
        <taxon>Bacteria</taxon>
        <taxon>Bacillati</taxon>
        <taxon>Actinomycetota</taxon>
        <taxon>Actinomycetes</taxon>
        <taxon>Micrococcales</taxon>
        <taxon>Microbacteriaceae</taxon>
        <taxon>Microbacterium</taxon>
        <taxon>environmental samples</taxon>
    </lineage>
</organism>
<dbReference type="InterPro" id="IPR050707">
    <property type="entry name" value="HTH_MetabolicPath_Reg"/>
</dbReference>
<dbReference type="AlphaFoldDB" id="A0A1Y5P010"/>
<evidence type="ECO:0000313" key="4">
    <source>
        <dbReference type="EMBL" id="SBS71955.1"/>
    </source>
</evidence>
<protein>
    <submittedName>
        <fullName evidence="4">Transcriptional regulator</fullName>
    </submittedName>
</protein>
<keyword evidence="2" id="KW-0804">Transcription</keyword>
<reference evidence="4" key="1">
    <citation type="submission" date="2016-03" db="EMBL/GenBank/DDBJ databases">
        <authorList>
            <person name="Ploux O."/>
        </authorList>
    </citation>
    <scope>NUCLEOTIDE SEQUENCE</scope>
    <source>
        <strain evidence="4">UC1</strain>
    </source>
</reference>
<dbReference type="PROSITE" id="PS51077">
    <property type="entry name" value="HTH_ICLR"/>
    <property type="match status" value="1"/>
</dbReference>
<feature type="domain" description="HTH iclR-type" evidence="3">
    <location>
        <begin position="36"/>
        <end position="98"/>
    </location>
</feature>
<dbReference type="Pfam" id="PF09339">
    <property type="entry name" value="HTH_IclR"/>
    <property type="match status" value="1"/>
</dbReference>
<keyword evidence="1" id="KW-0805">Transcription regulation</keyword>
<dbReference type="PANTHER" id="PTHR30136:SF24">
    <property type="entry name" value="HTH-TYPE TRANSCRIPTIONAL REPRESSOR ALLR"/>
    <property type="match status" value="1"/>
</dbReference>
<dbReference type="RefSeq" id="WP_295575072.1">
    <property type="nucleotide sequence ID" value="NZ_FLQR01000006.1"/>
</dbReference>
<dbReference type="SUPFAM" id="SSF46785">
    <property type="entry name" value="Winged helix' DNA-binding domain"/>
    <property type="match status" value="1"/>
</dbReference>
<dbReference type="InterPro" id="IPR029016">
    <property type="entry name" value="GAF-like_dom_sf"/>
</dbReference>
<dbReference type="GO" id="GO:0045892">
    <property type="term" value="P:negative regulation of DNA-templated transcription"/>
    <property type="evidence" value="ECO:0007669"/>
    <property type="project" value="TreeGrafter"/>
</dbReference>
<dbReference type="Gene3D" id="3.30.450.40">
    <property type="match status" value="1"/>
</dbReference>
<dbReference type="GO" id="GO:0003700">
    <property type="term" value="F:DNA-binding transcription factor activity"/>
    <property type="evidence" value="ECO:0007669"/>
    <property type="project" value="TreeGrafter"/>
</dbReference>
<dbReference type="GO" id="GO:0003677">
    <property type="term" value="F:DNA binding"/>
    <property type="evidence" value="ECO:0007669"/>
    <property type="project" value="InterPro"/>
</dbReference>
<evidence type="ECO:0000256" key="2">
    <source>
        <dbReference type="ARBA" id="ARBA00023163"/>
    </source>
</evidence>
<dbReference type="InterPro" id="IPR005471">
    <property type="entry name" value="Tscrpt_reg_IclR_N"/>
</dbReference>
<accession>A0A1Y5P010</accession>
<sequence length="249" mass="25292">MDDTAGEAAGGGPAGGGLAGGGLAGSAVPTLSARQPRAIHSALTVLEAVAALGAGVTAREISLALGLPRATAYRLLNLLVQDEYLVRTPDLAGFALGAKVIHLAAAAAPVRIPRAARDVVEETRRRVRGGIHLVVYTEGRIAVADADPDFPLSDEQRLAREPDRFALGLLREIDGDPTAAPDAAADLRAYGVVRRAGATSGCLAAPIRDASGALAGALAYSGPRRRVDDPAETAAVLVAAAHELGPLIT</sequence>
<dbReference type="InterPro" id="IPR036388">
    <property type="entry name" value="WH-like_DNA-bd_sf"/>
</dbReference>
<dbReference type="InterPro" id="IPR036390">
    <property type="entry name" value="WH_DNA-bd_sf"/>
</dbReference>
<dbReference type="PANTHER" id="PTHR30136">
    <property type="entry name" value="HELIX-TURN-HELIX TRANSCRIPTIONAL REGULATOR, ICLR FAMILY"/>
    <property type="match status" value="1"/>
</dbReference>
<proteinExistence type="predicted"/>